<dbReference type="AlphaFoldDB" id="A0AB39BND5"/>
<proteinExistence type="predicted"/>
<geneLocation type="plasmid" evidence="1">
    <name>unnamed2</name>
</geneLocation>
<accession>A0AB39BND5</accession>
<sequence length="77" mass="8863">MRNVTAIVIRDRPGLWSVCAVEDDIWSQDTNFADAKRMIREAVALTFNVPVLSIHVGHVSYRSPLWLDTDYARRHPL</sequence>
<reference evidence="1" key="1">
    <citation type="submission" date="2024-05" db="EMBL/GenBank/DDBJ databases">
        <title>Herbiconiux sp. A18JL235.</title>
        <authorList>
            <person name="Zhang G."/>
        </authorList>
    </citation>
    <scope>NUCLEOTIDE SEQUENCE</scope>
    <source>
        <strain evidence="1">A18JL235</strain>
        <plasmid evidence="1">unnamed2</plasmid>
    </source>
</reference>
<evidence type="ECO:0008006" key="2">
    <source>
        <dbReference type="Google" id="ProtNLM"/>
    </source>
</evidence>
<protein>
    <recommendedName>
        <fullName evidence="2">DUF2188 domain-containing protein</fullName>
    </recommendedName>
</protein>
<evidence type="ECO:0000313" key="1">
    <source>
        <dbReference type="EMBL" id="XDI07622.1"/>
    </source>
</evidence>
<gene>
    <name evidence="1" type="ORF">ABFY20_20140</name>
</gene>
<organism evidence="1">
    <name type="scientific">Herbiconiux sp. A18JL235</name>
    <dbReference type="NCBI Taxonomy" id="3152363"/>
    <lineage>
        <taxon>Bacteria</taxon>
        <taxon>Bacillati</taxon>
        <taxon>Actinomycetota</taxon>
        <taxon>Actinomycetes</taxon>
        <taxon>Micrococcales</taxon>
        <taxon>Microbacteriaceae</taxon>
        <taxon>Herbiconiux</taxon>
    </lineage>
</organism>
<dbReference type="EMBL" id="CP162513">
    <property type="protein sequence ID" value="XDI07622.1"/>
    <property type="molecule type" value="Genomic_DNA"/>
</dbReference>
<dbReference type="RefSeq" id="WP_368499987.1">
    <property type="nucleotide sequence ID" value="NZ_CP162513.1"/>
</dbReference>
<name>A0AB39BND5_9MICO</name>
<keyword evidence="1" id="KW-0614">Plasmid</keyword>